<proteinExistence type="predicted"/>
<dbReference type="NCBIfam" id="NF040982">
    <property type="entry name" value="ComGD"/>
    <property type="match status" value="1"/>
</dbReference>
<dbReference type="InterPro" id="IPR016785">
    <property type="entry name" value="ComGD"/>
</dbReference>
<dbReference type="EMBL" id="UHDZ01000001">
    <property type="protein sequence ID" value="SUM71563.1"/>
    <property type="molecule type" value="Genomic_DNA"/>
</dbReference>
<sequence length="146" mass="17017">MMKQLQISKAKAFTLIEMLSILLIISCLILTTLWSRSLLNIKTLNEEYKIEQLITKFNYFKSKAISNESSITLLFFNNTGRVQVVEEKGNKYRFNIKGGKVINIAKLNTINFDKYGNISNFGSLMKEHIYKIIFHIEKGRIRYVKI</sequence>
<dbReference type="PIRSF" id="PIRSF021292">
    <property type="entry name" value="Competence_ComGD"/>
    <property type="match status" value="1"/>
</dbReference>
<name>A0A380H5M8_9STAP</name>
<organism evidence="2 3">
    <name type="scientific">Staphylococcus saccharolyticus</name>
    <dbReference type="NCBI Taxonomy" id="33028"/>
    <lineage>
        <taxon>Bacteria</taxon>
        <taxon>Bacillati</taxon>
        <taxon>Bacillota</taxon>
        <taxon>Bacilli</taxon>
        <taxon>Bacillales</taxon>
        <taxon>Staphylococcaceae</taxon>
        <taxon>Staphylococcus</taxon>
    </lineage>
</organism>
<protein>
    <submittedName>
        <fullName evidence="2">Competence protein</fullName>
    </submittedName>
</protein>
<dbReference type="Proteomes" id="UP000255425">
    <property type="component" value="Unassembled WGS sequence"/>
</dbReference>
<evidence type="ECO:0000313" key="3">
    <source>
        <dbReference type="Proteomes" id="UP000255425"/>
    </source>
</evidence>
<reference evidence="2 3" key="1">
    <citation type="submission" date="2018-06" db="EMBL/GenBank/DDBJ databases">
        <authorList>
            <consortium name="Pathogen Informatics"/>
            <person name="Doyle S."/>
        </authorList>
    </citation>
    <scope>NUCLEOTIDE SEQUENCE [LARGE SCALE GENOMIC DNA]</scope>
    <source>
        <strain evidence="2 3">NCTC11807</strain>
    </source>
</reference>
<keyword evidence="1" id="KW-0812">Transmembrane</keyword>
<gene>
    <name evidence="2" type="ORF">NCTC11807_01486</name>
</gene>
<feature type="transmembrane region" description="Helical" evidence="1">
    <location>
        <begin position="12"/>
        <end position="34"/>
    </location>
</feature>
<dbReference type="AlphaFoldDB" id="A0A380H5M8"/>
<accession>A0A380H5M8</accession>
<keyword evidence="1" id="KW-1133">Transmembrane helix</keyword>
<evidence type="ECO:0000256" key="1">
    <source>
        <dbReference type="SAM" id="Phobius"/>
    </source>
</evidence>
<evidence type="ECO:0000313" key="2">
    <source>
        <dbReference type="EMBL" id="SUM71563.1"/>
    </source>
</evidence>
<dbReference type="GO" id="GO:0030420">
    <property type="term" value="P:establishment of competence for transformation"/>
    <property type="evidence" value="ECO:0007669"/>
    <property type="project" value="InterPro"/>
</dbReference>
<keyword evidence="1" id="KW-0472">Membrane</keyword>
<keyword evidence="3" id="KW-1185">Reference proteome</keyword>